<comment type="caution">
    <text evidence="1">The sequence shown here is derived from an EMBL/GenBank/DDBJ whole genome shotgun (WGS) entry which is preliminary data.</text>
</comment>
<accession>A0A9D4DUR2</accession>
<dbReference type="EMBL" id="JAIWYP010000010">
    <property type="protein sequence ID" value="KAH3754372.1"/>
    <property type="molecule type" value="Genomic_DNA"/>
</dbReference>
<protein>
    <submittedName>
        <fullName evidence="1">Uncharacterized protein</fullName>
    </submittedName>
</protein>
<proteinExistence type="predicted"/>
<keyword evidence="2" id="KW-1185">Reference proteome</keyword>
<gene>
    <name evidence="1" type="ORF">DPMN_189040</name>
</gene>
<reference evidence="1" key="2">
    <citation type="submission" date="2020-11" db="EMBL/GenBank/DDBJ databases">
        <authorList>
            <person name="McCartney M.A."/>
            <person name="Auch B."/>
            <person name="Kono T."/>
            <person name="Mallez S."/>
            <person name="Becker A."/>
            <person name="Gohl D.M."/>
            <person name="Silverstein K.A.T."/>
            <person name="Koren S."/>
            <person name="Bechman K.B."/>
            <person name="Herman A."/>
            <person name="Abrahante J.E."/>
            <person name="Garbe J."/>
        </authorList>
    </citation>
    <scope>NUCLEOTIDE SEQUENCE</scope>
    <source>
        <strain evidence="1">Duluth1</strain>
        <tissue evidence="1">Whole animal</tissue>
    </source>
</reference>
<dbReference type="AlphaFoldDB" id="A0A9D4DUR2"/>
<organism evidence="1 2">
    <name type="scientific">Dreissena polymorpha</name>
    <name type="common">Zebra mussel</name>
    <name type="synonym">Mytilus polymorpha</name>
    <dbReference type="NCBI Taxonomy" id="45954"/>
    <lineage>
        <taxon>Eukaryota</taxon>
        <taxon>Metazoa</taxon>
        <taxon>Spiralia</taxon>
        <taxon>Lophotrochozoa</taxon>
        <taxon>Mollusca</taxon>
        <taxon>Bivalvia</taxon>
        <taxon>Autobranchia</taxon>
        <taxon>Heteroconchia</taxon>
        <taxon>Euheterodonta</taxon>
        <taxon>Imparidentia</taxon>
        <taxon>Neoheterodontei</taxon>
        <taxon>Myida</taxon>
        <taxon>Dreissenoidea</taxon>
        <taxon>Dreissenidae</taxon>
        <taxon>Dreissena</taxon>
    </lineage>
</organism>
<sequence>MDLKRRELRHEKYTSLDSRTEYQKENRETLMNIIQPKASVIADNDRDLLTKTQSLQNDHALGGEDYLSTCKVWPKLGSYWPLSSTDVIIGLGCCQVLKLDTSSSFSLFMVLTALVLELTASSTNKANVISKSQVVNGYSINEDWAVTNIHFGRPLYSEEFTYLSIEKYCAGPALLLPDHCNNIDNTITTGSSEKLAYAAYAEKGIQPSRPSPTQMLMGAA</sequence>
<evidence type="ECO:0000313" key="2">
    <source>
        <dbReference type="Proteomes" id="UP000828390"/>
    </source>
</evidence>
<dbReference type="Proteomes" id="UP000828390">
    <property type="component" value="Unassembled WGS sequence"/>
</dbReference>
<reference evidence="1" key="1">
    <citation type="journal article" date="2019" name="bioRxiv">
        <title>The Genome of the Zebra Mussel, Dreissena polymorpha: A Resource for Invasive Species Research.</title>
        <authorList>
            <person name="McCartney M.A."/>
            <person name="Auch B."/>
            <person name="Kono T."/>
            <person name="Mallez S."/>
            <person name="Zhang Y."/>
            <person name="Obille A."/>
            <person name="Becker A."/>
            <person name="Abrahante J.E."/>
            <person name="Garbe J."/>
            <person name="Badalamenti J.P."/>
            <person name="Herman A."/>
            <person name="Mangelson H."/>
            <person name="Liachko I."/>
            <person name="Sullivan S."/>
            <person name="Sone E.D."/>
            <person name="Koren S."/>
            <person name="Silverstein K.A.T."/>
            <person name="Beckman K.B."/>
            <person name="Gohl D.M."/>
        </authorList>
    </citation>
    <scope>NUCLEOTIDE SEQUENCE</scope>
    <source>
        <strain evidence="1">Duluth1</strain>
        <tissue evidence="1">Whole animal</tissue>
    </source>
</reference>
<evidence type="ECO:0000313" key="1">
    <source>
        <dbReference type="EMBL" id="KAH3754372.1"/>
    </source>
</evidence>
<name>A0A9D4DUR2_DREPO</name>